<sequence length="44" mass="4555">MHPYLKIICIDLSMLVSVGASSMSGCYGGLQAVIQSKSPNALGN</sequence>
<keyword evidence="1" id="KW-0732">Signal</keyword>
<organism evidence="2 3">
    <name type="scientific">Stegodyphus mimosarum</name>
    <name type="common">African social velvet spider</name>
    <dbReference type="NCBI Taxonomy" id="407821"/>
    <lineage>
        <taxon>Eukaryota</taxon>
        <taxon>Metazoa</taxon>
        <taxon>Ecdysozoa</taxon>
        <taxon>Arthropoda</taxon>
        <taxon>Chelicerata</taxon>
        <taxon>Arachnida</taxon>
        <taxon>Araneae</taxon>
        <taxon>Araneomorphae</taxon>
        <taxon>Entelegynae</taxon>
        <taxon>Eresoidea</taxon>
        <taxon>Eresidae</taxon>
        <taxon>Stegodyphus</taxon>
    </lineage>
</organism>
<dbReference type="AlphaFoldDB" id="A0A087TMY9"/>
<evidence type="ECO:0000313" key="3">
    <source>
        <dbReference type="Proteomes" id="UP000054359"/>
    </source>
</evidence>
<dbReference type="PROSITE" id="PS51257">
    <property type="entry name" value="PROKAR_LIPOPROTEIN"/>
    <property type="match status" value="1"/>
</dbReference>
<accession>A0A087TMY9</accession>
<dbReference type="Proteomes" id="UP000054359">
    <property type="component" value="Unassembled WGS sequence"/>
</dbReference>
<reference evidence="2 3" key="1">
    <citation type="submission" date="2013-11" db="EMBL/GenBank/DDBJ databases">
        <title>Genome sequencing of Stegodyphus mimosarum.</title>
        <authorList>
            <person name="Bechsgaard J."/>
        </authorList>
    </citation>
    <scope>NUCLEOTIDE SEQUENCE [LARGE SCALE GENOMIC DNA]</scope>
</reference>
<keyword evidence="3" id="KW-1185">Reference proteome</keyword>
<dbReference type="EMBL" id="KK115971">
    <property type="protein sequence ID" value="KFM66478.1"/>
    <property type="molecule type" value="Genomic_DNA"/>
</dbReference>
<protein>
    <submittedName>
        <fullName evidence="2">Uncharacterized protein</fullName>
    </submittedName>
</protein>
<feature type="chain" id="PRO_5001829871" evidence="1">
    <location>
        <begin position="21"/>
        <end position="44"/>
    </location>
</feature>
<proteinExistence type="predicted"/>
<gene>
    <name evidence="2" type="ORF">X975_13409</name>
</gene>
<evidence type="ECO:0000313" key="2">
    <source>
        <dbReference type="EMBL" id="KFM66478.1"/>
    </source>
</evidence>
<evidence type="ECO:0000256" key="1">
    <source>
        <dbReference type="SAM" id="SignalP"/>
    </source>
</evidence>
<name>A0A087TMY9_STEMI</name>
<feature type="non-terminal residue" evidence="2">
    <location>
        <position position="44"/>
    </location>
</feature>
<feature type="signal peptide" evidence="1">
    <location>
        <begin position="1"/>
        <end position="20"/>
    </location>
</feature>